<sequence>MRTFFPVLLLLILFACSPQKIDEGKILTVSGEISPEEIGLTLIHEHILVDFIGADSTGYHRWDKDSVVQKVLPFLAEIKARGVKTLVECTPSYLGKDPVLLQKLTGATGIQFITNTGYYGAVEGKYLPSHAYSESVEELSKRWIAEFQNGIEDTGIKPGFIKISVNSGPSLSEMDEKLVKTAALTYKKTGLLIVSHTGTWETAKAQIEVLKNEKVALGHFVWVHAQAEKDFQKYIEAKNEGVWISLDGIAWDIPGHLERIAFCKENGLLDHVLLSHDAGWYSPGEVNGGDFKGFTALFDELIPMLKEKGFTQTELDLMLIKNPSKAFSVKLKNR</sequence>
<feature type="binding site" description="via carbamate group" evidence="4">
    <location>
        <position position="162"/>
    </location>
    <ligand>
        <name>Zn(2+)</name>
        <dbReference type="ChEBI" id="CHEBI:29105"/>
        <label>2</label>
    </ligand>
</feature>
<feature type="binding site" evidence="4">
    <location>
        <position position="46"/>
    </location>
    <ligand>
        <name>Zn(2+)</name>
        <dbReference type="ChEBI" id="CHEBI:29105"/>
        <label>1</label>
    </ligand>
</feature>
<dbReference type="PROSITE" id="PS51347">
    <property type="entry name" value="PHOSPHOTRIESTERASE_2"/>
    <property type="match status" value="1"/>
</dbReference>
<reference evidence="6" key="1">
    <citation type="submission" date="2022-08" db="EMBL/GenBank/DDBJ databases">
        <authorList>
            <person name="Zhang D."/>
        </authorList>
    </citation>
    <scope>NUCLEOTIDE SEQUENCE</scope>
    <source>
        <strain evidence="6">XJ19-11</strain>
    </source>
</reference>
<dbReference type="PANTHER" id="PTHR10819">
    <property type="entry name" value="PHOSPHOTRIESTERASE-RELATED"/>
    <property type="match status" value="1"/>
</dbReference>
<dbReference type="PROSITE" id="PS01322">
    <property type="entry name" value="PHOSPHOTRIESTERASE_1"/>
    <property type="match status" value="1"/>
</dbReference>
<dbReference type="Gene3D" id="3.20.20.140">
    <property type="entry name" value="Metal-dependent hydrolases"/>
    <property type="match status" value="1"/>
</dbReference>
<feature type="binding site" evidence="4">
    <location>
        <position position="196"/>
    </location>
    <ligand>
        <name>Zn(2+)</name>
        <dbReference type="ChEBI" id="CHEBI:29105"/>
        <label>2</label>
    </ligand>
</feature>
<dbReference type="Pfam" id="PF02126">
    <property type="entry name" value="PTE"/>
    <property type="match status" value="1"/>
</dbReference>
<comment type="similarity">
    <text evidence="5">Belongs to the metallo-dependent hydrolases superfamily. Phosphotriesterase family.</text>
</comment>
<evidence type="ECO:0000313" key="6">
    <source>
        <dbReference type="EMBL" id="MCR9016082.1"/>
    </source>
</evidence>
<dbReference type="InterPro" id="IPR001559">
    <property type="entry name" value="Phosphotriesterase"/>
</dbReference>
<feature type="binding site" evidence="4">
    <location>
        <position position="277"/>
    </location>
    <ligand>
        <name>Zn(2+)</name>
        <dbReference type="ChEBI" id="CHEBI:29105"/>
        <label>1</label>
    </ligand>
</feature>
<dbReference type="Proteomes" id="UP001142175">
    <property type="component" value="Unassembled WGS sequence"/>
</dbReference>
<keyword evidence="7" id="KW-1185">Reference proteome</keyword>
<evidence type="ECO:0000256" key="4">
    <source>
        <dbReference type="PIRSR" id="PIRSR601559-51"/>
    </source>
</evidence>
<comment type="caution">
    <text evidence="6">The sequence shown here is derived from an EMBL/GenBank/DDBJ whole genome shotgun (WGS) entry which is preliminary data.</text>
</comment>
<feature type="modified residue" description="N6-carboxylysine" evidence="3 5">
    <location>
        <position position="162"/>
    </location>
</feature>
<keyword evidence="1 4" id="KW-0479">Metal-binding</keyword>
<evidence type="ECO:0000256" key="3">
    <source>
        <dbReference type="PIRSR" id="PIRSR601559-50"/>
    </source>
</evidence>
<comment type="cofactor">
    <cofactor evidence="4">
        <name>a divalent metal cation</name>
        <dbReference type="ChEBI" id="CHEBI:60240"/>
    </cofactor>
    <text evidence="4">Binds 2 divalent metal cations per subunit.</text>
</comment>
<gene>
    <name evidence="6" type="ORF">NU887_13635</name>
</gene>
<name>A0A9X2SZ01_9BACT</name>
<dbReference type="PANTHER" id="PTHR10819:SF3">
    <property type="entry name" value="PHOSPHOTRIESTERASE-RELATED PROTEIN"/>
    <property type="match status" value="1"/>
</dbReference>
<proteinExistence type="inferred from homology"/>
<evidence type="ECO:0000256" key="2">
    <source>
        <dbReference type="ARBA" id="ARBA00022801"/>
    </source>
</evidence>
<evidence type="ECO:0000256" key="5">
    <source>
        <dbReference type="PROSITE-ProRule" id="PRU00679"/>
    </source>
</evidence>
<evidence type="ECO:0000256" key="1">
    <source>
        <dbReference type="ARBA" id="ARBA00022723"/>
    </source>
</evidence>
<feature type="binding site" evidence="4">
    <location>
        <position position="224"/>
    </location>
    <ligand>
        <name>Zn(2+)</name>
        <dbReference type="ChEBI" id="CHEBI:29105"/>
        <label>2</label>
    </ligand>
</feature>
<dbReference type="EMBL" id="JANSUY010000012">
    <property type="protein sequence ID" value="MCR9016082.1"/>
    <property type="molecule type" value="Genomic_DNA"/>
</dbReference>
<dbReference type="GO" id="GO:0008270">
    <property type="term" value="F:zinc ion binding"/>
    <property type="evidence" value="ECO:0007669"/>
    <property type="project" value="InterPro"/>
</dbReference>
<dbReference type="PROSITE" id="PS51257">
    <property type="entry name" value="PROKAR_LIPOPROTEIN"/>
    <property type="match status" value="1"/>
</dbReference>
<dbReference type="InterPro" id="IPR032466">
    <property type="entry name" value="Metal_Hydrolase"/>
</dbReference>
<dbReference type="AlphaFoldDB" id="A0A9X2SZ01"/>
<evidence type="ECO:0000313" key="7">
    <source>
        <dbReference type="Proteomes" id="UP001142175"/>
    </source>
</evidence>
<dbReference type="SUPFAM" id="SSF51556">
    <property type="entry name" value="Metallo-dependent hydrolases"/>
    <property type="match status" value="1"/>
</dbReference>
<organism evidence="6 7">
    <name type="scientific">Aquiflexum gelatinilyticum</name>
    <dbReference type="NCBI Taxonomy" id="2961943"/>
    <lineage>
        <taxon>Bacteria</taxon>
        <taxon>Pseudomonadati</taxon>
        <taxon>Bacteroidota</taxon>
        <taxon>Cytophagia</taxon>
        <taxon>Cytophagales</taxon>
        <taxon>Cyclobacteriaceae</taxon>
        <taxon>Aquiflexum</taxon>
    </lineage>
</organism>
<protein>
    <submittedName>
        <fullName evidence="6">Phosphotriesterase</fullName>
    </submittedName>
</protein>
<feature type="binding site" description="via carbamate group" evidence="4">
    <location>
        <position position="162"/>
    </location>
    <ligand>
        <name>Zn(2+)</name>
        <dbReference type="ChEBI" id="CHEBI:29105"/>
        <label>1</label>
    </ligand>
</feature>
<dbReference type="InterPro" id="IPR017947">
    <property type="entry name" value="AryldialkylPase_Zn-BS"/>
</dbReference>
<accession>A0A9X2SZ01</accession>
<dbReference type="GO" id="GO:0016788">
    <property type="term" value="F:hydrolase activity, acting on ester bonds"/>
    <property type="evidence" value="ECO:0007669"/>
    <property type="project" value="InterPro"/>
</dbReference>
<feature type="binding site" evidence="4">
    <location>
        <position position="44"/>
    </location>
    <ligand>
        <name>Zn(2+)</name>
        <dbReference type="ChEBI" id="CHEBI:29105"/>
        <label>1</label>
    </ligand>
</feature>
<keyword evidence="2" id="KW-0378">Hydrolase</keyword>
<dbReference type="RefSeq" id="WP_258423939.1">
    <property type="nucleotide sequence ID" value="NZ_JANSUY010000012.1"/>
</dbReference>